<accession>A0A9W6XVV5</accession>
<comment type="similarity">
    <text evidence="2">Belongs to the glycosyl hydrolase 81 family.</text>
</comment>
<evidence type="ECO:0000256" key="6">
    <source>
        <dbReference type="ARBA" id="ARBA00023295"/>
    </source>
</evidence>
<name>A0A9W6XVV5_9STRA</name>
<dbReference type="OrthoDB" id="4473401at2759"/>
<sequence length="704" mass="78751">MRPPFEEKLHPIPPKLVRRNGFGRALPTNEFWSNLLVADSHGLNAGGGEVTLSPYTVRSLPKRLEVSYGDARRVATPDAVTEYFNVDASFTAYSRKALADADADANATRSALLGDGNSTSRNVVAFDALSVLLQYYFEDDAKWMKAPLVRGSPYVTVEYQNVLPVLELNATVLAINGEQVHDMDPLAPWNELQTWTNSRFELETEVYGAGESAQGTGKTRQKWILYFDKVRTLQLQFANEKDYRPYNWRGELTTPTNVRLVDTDFYSGAARLAIIPQGASQQAVDALDKAAPIYPVGSSITTDVNAVNASFSFCWKTKRFPDLGEPNLKSTSTAELLMLANPHHAATLKSESDAFQVLGKFGHRTLKSNMTAVLGSCWEMQETLPTASFQEENVQIQPQYVEAIKVALANDSNYTPEAEDPYYFGKEIGRQARLVLIADKFGEKDIRDEILDKLEEWLTPWMLGQNGDHFVYDRSWGGLCSLNGLKGVFWMTDFGNGWYNDHVRVTPTKPGLQVAHSFASGVYTLDGGKSQESVSEAINAYYGVYLVGKSFKVPEVEHMGHLLLAMEIRGAQTYWQMPSASDIYEPIYAANKMTGQVAATKVSYTTWFGPQVEHIHLINMIPFTPITDAFLTPAYIQEEYPILQQQAFDRAVDPIDDRWKGYAYLDLAIIDPSDAWTKVQNMSFFDDGSSRTNSLYWIATRPAN</sequence>
<protein>
    <recommendedName>
        <fullName evidence="3">glucan endo-1,3-beta-D-glucosidase</fullName>
        <ecNumber evidence="3">3.2.1.39</ecNumber>
    </recommendedName>
</protein>
<keyword evidence="7" id="KW-0961">Cell wall biogenesis/degradation</keyword>
<dbReference type="Pfam" id="PF17652">
    <property type="entry name" value="Glyco_hydro81C"/>
    <property type="match status" value="2"/>
</dbReference>
<dbReference type="InterPro" id="IPR040451">
    <property type="entry name" value="GH81_N"/>
</dbReference>
<evidence type="ECO:0000259" key="9">
    <source>
        <dbReference type="Pfam" id="PF03639"/>
    </source>
</evidence>
<dbReference type="InterPro" id="IPR005200">
    <property type="entry name" value="Endo-beta-glucanase"/>
</dbReference>
<dbReference type="PANTHER" id="PTHR31983:SF0">
    <property type="entry name" value="GLUCAN ENDO-1,3-BETA-D-GLUCOSIDASE 2"/>
    <property type="match status" value="1"/>
</dbReference>
<evidence type="ECO:0000256" key="7">
    <source>
        <dbReference type="ARBA" id="ARBA00023316"/>
    </source>
</evidence>
<dbReference type="Gene3D" id="1.20.5.420">
    <property type="entry name" value="Immunoglobulin FC, subunit C"/>
    <property type="match status" value="1"/>
</dbReference>
<dbReference type="EC" id="3.2.1.39" evidence="3"/>
<reference evidence="11" key="1">
    <citation type="submission" date="2023-04" db="EMBL/GenBank/DDBJ databases">
        <title>Phytophthora fragariaefolia NBRC 109709.</title>
        <authorList>
            <person name="Ichikawa N."/>
            <person name="Sato H."/>
            <person name="Tonouchi N."/>
        </authorList>
    </citation>
    <scope>NUCLEOTIDE SEQUENCE</scope>
    <source>
        <strain evidence="11">NBRC 109709</strain>
    </source>
</reference>
<keyword evidence="5" id="KW-0119">Carbohydrate metabolism</keyword>
<dbReference type="AlphaFoldDB" id="A0A9W6XVV5"/>
<evidence type="ECO:0000259" key="10">
    <source>
        <dbReference type="Pfam" id="PF17652"/>
    </source>
</evidence>
<dbReference type="PANTHER" id="PTHR31983">
    <property type="entry name" value="ENDO-1,3(4)-BETA-GLUCANASE 1"/>
    <property type="match status" value="1"/>
</dbReference>
<evidence type="ECO:0000256" key="4">
    <source>
        <dbReference type="ARBA" id="ARBA00022801"/>
    </source>
</evidence>
<dbReference type="EMBL" id="BSXT01001963">
    <property type="protein sequence ID" value="GMF46355.1"/>
    <property type="molecule type" value="Genomic_DNA"/>
</dbReference>
<feature type="domain" description="Glycosyl hydrolase family 81 N-terminal" evidence="9">
    <location>
        <begin position="10"/>
        <end position="174"/>
    </location>
</feature>
<keyword evidence="4" id="KW-0378">Hydrolase</keyword>
<keyword evidence="12" id="KW-1185">Reference proteome</keyword>
<dbReference type="Pfam" id="PF03639">
    <property type="entry name" value="Glyco_hydro_81"/>
    <property type="match status" value="2"/>
</dbReference>
<dbReference type="InterPro" id="IPR040720">
    <property type="entry name" value="GH81_C"/>
</dbReference>
<evidence type="ECO:0000313" key="11">
    <source>
        <dbReference type="EMBL" id="GMF46355.1"/>
    </source>
</evidence>
<feature type="domain" description="Glycosyl hydrolase family 81 C-terminal" evidence="10">
    <location>
        <begin position="403"/>
        <end position="502"/>
    </location>
</feature>
<organism evidence="11 12">
    <name type="scientific">Phytophthora fragariaefolia</name>
    <dbReference type="NCBI Taxonomy" id="1490495"/>
    <lineage>
        <taxon>Eukaryota</taxon>
        <taxon>Sar</taxon>
        <taxon>Stramenopiles</taxon>
        <taxon>Oomycota</taxon>
        <taxon>Peronosporomycetes</taxon>
        <taxon>Peronosporales</taxon>
        <taxon>Peronosporaceae</taxon>
        <taxon>Phytophthora</taxon>
    </lineage>
</organism>
<evidence type="ECO:0000256" key="1">
    <source>
        <dbReference type="ARBA" id="ARBA00000382"/>
    </source>
</evidence>
<dbReference type="GO" id="GO:0000272">
    <property type="term" value="P:polysaccharide catabolic process"/>
    <property type="evidence" value="ECO:0007669"/>
    <property type="project" value="UniProtKB-KW"/>
</dbReference>
<evidence type="ECO:0000313" key="12">
    <source>
        <dbReference type="Proteomes" id="UP001165121"/>
    </source>
</evidence>
<proteinExistence type="inferred from homology"/>
<gene>
    <name evidence="11" type="ORF">Pfra01_001701200</name>
</gene>
<comment type="catalytic activity">
    <reaction evidence="1">
        <text>Hydrolysis of (1-&gt;3)-beta-D-glucosidic linkages in (1-&gt;3)-beta-D-glucans.</text>
        <dbReference type="EC" id="3.2.1.39"/>
    </reaction>
</comment>
<dbReference type="GO" id="GO:0071555">
    <property type="term" value="P:cell wall organization"/>
    <property type="evidence" value="ECO:0007669"/>
    <property type="project" value="UniProtKB-KW"/>
</dbReference>
<feature type="domain" description="Glycosyl hydrolase family 81 N-terminal" evidence="9">
    <location>
        <begin position="251"/>
        <end position="387"/>
    </location>
</feature>
<dbReference type="GO" id="GO:0042973">
    <property type="term" value="F:glucan endo-1,3-beta-D-glucosidase activity"/>
    <property type="evidence" value="ECO:0007669"/>
    <property type="project" value="UniProtKB-EC"/>
</dbReference>
<dbReference type="PROSITE" id="PS52008">
    <property type="entry name" value="GH81"/>
    <property type="match status" value="1"/>
</dbReference>
<evidence type="ECO:0000256" key="2">
    <source>
        <dbReference type="ARBA" id="ARBA00010730"/>
    </source>
</evidence>
<keyword evidence="8" id="KW-0624">Polysaccharide degradation</keyword>
<feature type="domain" description="Glycosyl hydrolase family 81 C-terminal" evidence="10">
    <location>
        <begin position="515"/>
        <end position="694"/>
    </location>
</feature>
<evidence type="ECO:0000256" key="8">
    <source>
        <dbReference type="ARBA" id="ARBA00023326"/>
    </source>
</evidence>
<dbReference type="Gene3D" id="2.70.98.30">
    <property type="entry name" value="Golgi alpha-mannosidase II, domain 4"/>
    <property type="match status" value="1"/>
</dbReference>
<evidence type="ECO:0000256" key="5">
    <source>
        <dbReference type="ARBA" id="ARBA00023277"/>
    </source>
</evidence>
<dbReference type="GO" id="GO:0052861">
    <property type="term" value="F:endo-1,3(4)-beta-glucanase activity"/>
    <property type="evidence" value="ECO:0007669"/>
    <property type="project" value="InterPro"/>
</dbReference>
<comment type="caution">
    <text evidence="11">The sequence shown here is derived from an EMBL/GenBank/DDBJ whole genome shotgun (WGS) entry which is preliminary data.</text>
</comment>
<evidence type="ECO:0000256" key="3">
    <source>
        <dbReference type="ARBA" id="ARBA00012780"/>
    </source>
</evidence>
<keyword evidence="6" id="KW-0326">Glycosidase</keyword>
<dbReference type="Proteomes" id="UP001165121">
    <property type="component" value="Unassembled WGS sequence"/>
</dbReference>